<comment type="catalytic activity">
    <reaction evidence="21">
        <text>N(6)-methyl-L-lysyl(4)-[histone H3] + S-adenosyl-L-methionine = N(6),N(6)-dimethyl-L-lysyl(4)-[histone H3] + S-adenosyl-L-homocysteine + H(+)</text>
        <dbReference type="Rhea" id="RHEA:60268"/>
        <dbReference type="Rhea" id="RHEA-COMP:15540"/>
        <dbReference type="Rhea" id="RHEA-COMP:15543"/>
        <dbReference type="ChEBI" id="CHEBI:15378"/>
        <dbReference type="ChEBI" id="CHEBI:57856"/>
        <dbReference type="ChEBI" id="CHEBI:59789"/>
        <dbReference type="ChEBI" id="CHEBI:61929"/>
        <dbReference type="ChEBI" id="CHEBI:61976"/>
    </reaction>
    <physiologicalReaction direction="left-to-right" evidence="21">
        <dbReference type="Rhea" id="RHEA:60269"/>
    </physiologicalReaction>
</comment>
<feature type="domain" description="PHD-type" evidence="28">
    <location>
        <begin position="1614"/>
        <end position="1722"/>
    </location>
</feature>
<feature type="compositionally biased region" description="Polar residues" evidence="23">
    <location>
        <begin position="523"/>
        <end position="538"/>
    </location>
</feature>
<feature type="compositionally biased region" description="Polar residues" evidence="23">
    <location>
        <begin position="2128"/>
        <end position="2144"/>
    </location>
</feature>
<feature type="compositionally biased region" description="Low complexity" evidence="23">
    <location>
        <begin position="975"/>
        <end position="992"/>
    </location>
</feature>
<evidence type="ECO:0000259" key="25">
    <source>
        <dbReference type="PROSITE" id="PS50280"/>
    </source>
</evidence>
<evidence type="ECO:0000256" key="4">
    <source>
        <dbReference type="ARBA" id="ARBA00022603"/>
    </source>
</evidence>
<dbReference type="InterPro" id="IPR019787">
    <property type="entry name" value="Znf_PHD-finger"/>
</dbReference>
<dbReference type="InterPro" id="IPR036427">
    <property type="entry name" value="Bromodomain-like_sf"/>
</dbReference>
<dbReference type="CTD" id="9757"/>
<sequence>MAAAAASAGPGASGSVRGRFPGRPWVGRSGSRAERVRVPFQVSAEAACSENPDSAQLQILGLHRNLKRLKGACGRDSDSGEEDFVGFTAEESALGSSLRLALRSNRGKTPDPAPTSSLPSAAPPRKPLCSIPPSLRHIFTPEKEVRVHLTQLDPSLFNMAKYSTIITRPKKEEVPIGLERQNSPADPSTGAEHKLYTAEPPKQKGRPQRARVRTWKARASEAFRHHSQTDHSDPSQEETKCCDEGNATDNCDAPSAATDKTDEQEELNDRKRTLTSQVIAPSELEGTLCRREGHASNAQVLEKDLPASPNKACPAFREGQGDTQVPRVKWKLWADYKQENELETGASEADVTANDTAYGGNMDLPLPEEGLQSKEALPSGPTDRLLCPEAEGLQASECLEREERNQSDGCGTGEEHKADIDCGSEGLLLPHHEDSSGFPASVLAAEETSVLDVNSTNENAGFILAAEPPALPDSSSVPRNKRVKKLSNSKKAKILRAKKAEQMAAKRLLAKIKEANIKAQPYMQAQSSKRTAPRNKSNVAPVANARPSRVIKAPRRFLDEAQLSPFTENQTKSNPMLHNADILSSSLTEPEPEEISDPLPSPTDTFFNLFSEDHLCFLPPLSPEAESTPSCPSSASSPTLVSLPPSLSESKRKNILRAPTFCWNSVGTAEQEAPSTLCSSRPLFRLQSPASPLEPLQLNLPLSAPSSPPPQPVPKLEPKRSPLLRAPQFTPSEAHLKIYESVSFEDRDGKVPFSPLLSNRQHHTDFTSSATASVCTTETMSAPAAKQSDLNVGGRRANHLTIPMFDSTLEKGDGLETNLLVTEPTLKPSDQILSDPVETLNSGYNRIGKLEMGAIKLGPVDSPGVVCKMAIKSPSLSPTDTLGEIGISSAVNDQTLSGTDKKVISLLEKAKLQLIRIDKQKNSELGQDSPVQGPRIKHVCRHPSVALGQPRAMIPEDIPRLSALPLHEREPPAPSSIAQPEESSSASEPESSTVKQKRAAPVRSKPKPPTKARLRMGRCGTCKGCLVQDDCGKCINCKDKTKFGGPNTKKQCCVFRQCDAILARRLERAGKKGRKAPAPPRENLPDSDDNYPDTWRAEETEANDPDSLSQRKSSRRCVRQRPFYDLFPDSEDSDYDPGPRVSRKKTRRESDLLPQESEEQSKPRRTPQQPLILRARKGPEQESIMNGGSGKLKSADGTYRLRVDFKEDCDLQNVWLMGGLSVLTSVPVNPTLMCLLCASRGRHKLLYCQVCCEPFHRFCLEESERPLPNQEGTWCCRRCKFCNVCGQKGKAKKPLLECELCQTNYHVNCLGPNYPLKAPRSGKGWTCSACIRCRSCGIAPGKDGDLELTEDSKLCSECSTLYDKGNFCPICIRCYEESEYESKMIQCAKCDKWIHSKCEGLSDEGYELLSNLPDSVVYTCPPCLGNSSPIWKEAMLSELTAGLHEVLQGLLALDPAASLLHCAQCSASDGGTKCQHGPCDLQSLRQLLEDGHYSSVSTFNDNVAYIIQKGMKQENCGSGFDGNALKSLYLKSMEKSFSWFNAEESEHWQTNRKMETKGILPNAVLPPSSDHNYANWRIKKEDPPSKGVVQKATSPPKVKLESDAEPAGEIKTDTRQCALCLKYGDDDPKDAGRLLYIGQNEWTHINCAIWSAEVFEENDGSLKNVHAAVARGRQLRCDNCQKIGATVGCCLSTCHSNFHFMCARASRCCFQDDKKMFCSKHTKLLDGTPVEEDCFDVLRRVYVDFEGISFRRKFLQGLEPDHIHMMIGSMKIDSLGMLNDLSVTEGKIYPVGYQCSRLYWSTQDARRQCWYKCRVLEHCPNSGETHPEGGEGQEQNKTIVHSPGPLPDPTEMEAAFSPPLPADTSSSCGQPPPLQPNTSATAPRSFIGARMKTPNYSPSRRPLGGSSRPLPSPGSPTSSSLSHHILTVSDPEVTPLRRTRRPVPPSRFNAPSSTRSPEETTSPSPLPARPVIRHRATSENEVPTPASCGGASEVEVMSSSDGGALLGPCGAQLIVGSEGDSSSEEDADDQYYGLTRTVVSGDKISSMPASASSVHIRQLDGIHDSTDSEDGSQGPCGPIGGGKTPSHIPSEIVEFVLKNTGNSESSIQLHHIGPPASVASSSSSSSAQNGDATLLSNGNGAVSRQPSQGPPPLRDPPQLQRVCHPLISVPTKNTYDAPPVSVNVPTPKVILLNKMGQVLVKVENGNAEQPLLRETSKAERVTALALPKLPAVKHVKVAPKNAKNPLSGLPHPQPTPLSPSMNTVILQATSSINPGQSWTLSTPVVRVVPMLNVMQGTGQITLGTQALMTPAITGIPQTCLLQNVPINSGVLSVASSVQPQQPQLKPAPQPQARLQVQPQLSVLQPTPVKVVSLPSLCLKRPPLPSSTCFPVKKPKLEQTDGPKVGDKTDISVISSSVVLSADPASSSVAGTRLNRARIKAPMVQEVLDLTSLKDEEQSLNDGLFIDLTLAVKDEDSQEETPVDSPSLAPPLEYIPNFENEEEKKSSVPRRDGPYLRFEITSEDGFYIQADSAEDAWKAVLEKVQETRGVGKLRHLSLSASMIGTRMFGVQHDAVLFLLEQLTGAERCRGYKFLFHPQEVEEGEISTNPSGCARSEVYVRKSTFDMFNFLASQHRTLPEIGPCEEEEEEVQLKSTRRATSLDLPMAMRFRHLKKTSKEAVGVYRSAIHGRGLFCKRNIDAGEMVIEYSGIVIRSVLTDKREKFYDSKGIGCYMFRIDDFDVVDATMHGNAARFINHSCEPNCYSRVIHVEGQKHIVIFALRSIYRGEELTYDYKFPIEDASNKLPCNCGAKKCRRFLN</sequence>
<dbReference type="Pfam" id="PF05964">
    <property type="entry name" value="FYRN"/>
    <property type="match status" value="1"/>
</dbReference>
<dbReference type="OMA" id="GGGPCWK"/>
<dbReference type="CDD" id="cd15694">
    <property type="entry name" value="ePHD_KMT2B"/>
    <property type="match status" value="1"/>
</dbReference>
<comment type="catalytic activity">
    <reaction evidence="20">
        <text>L-lysyl(4)-[histone H3] + S-adenosyl-L-methionine = N(6)-methyl-L-lysyl(4)-[histone H3] + S-adenosyl-L-homocysteine + H(+)</text>
        <dbReference type="Rhea" id="RHEA:60264"/>
        <dbReference type="Rhea" id="RHEA-COMP:15543"/>
        <dbReference type="Rhea" id="RHEA-COMP:15547"/>
        <dbReference type="ChEBI" id="CHEBI:15378"/>
        <dbReference type="ChEBI" id="CHEBI:29969"/>
        <dbReference type="ChEBI" id="CHEBI:57856"/>
        <dbReference type="ChEBI" id="CHEBI:59789"/>
        <dbReference type="ChEBI" id="CHEBI:61929"/>
        <dbReference type="EC" id="2.1.1.364"/>
    </reaction>
    <physiologicalReaction direction="left-to-right" evidence="20">
        <dbReference type="Rhea" id="RHEA:60265"/>
    </physiologicalReaction>
</comment>
<accession>A0A1B8Y9I9</accession>
<dbReference type="GO" id="GO:0003677">
    <property type="term" value="F:DNA binding"/>
    <property type="evidence" value="ECO:0007669"/>
    <property type="project" value="UniProtKB-KW"/>
</dbReference>
<evidence type="ECO:0000256" key="18">
    <source>
        <dbReference type="ARBA" id="ARBA00023242"/>
    </source>
</evidence>
<feature type="region of interest" description="Disordered" evidence="23">
    <location>
        <begin position="1579"/>
        <end position="1606"/>
    </location>
</feature>
<feature type="region of interest" description="Disordered" evidence="23">
    <location>
        <begin position="966"/>
        <end position="1013"/>
    </location>
</feature>
<dbReference type="HOGENOM" id="CLU_000208_1_0_1"/>
<feature type="domain" description="Post-SET" evidence="26">
    <location>
        <begin position="2801"/>
        <end position="2817"/>
    </location>
</feature>
<dbReference type="Pfam" id="PF02008">
    <property type="entry name" value="zf-CXXC"/>
    <property type="match status" value="1"/>
</dbReference>
<dbReference type="InterPro" id="IPR047219">
    <property type="entry name" value="KMT2A_2B_SET"/>
</dbReference>
<dbReference type="SUPFAM" id="SSF57903">
    <property type="entry name" value="FYVE/PHD zinc finger"/>
    <property type="match status" value="3"/>
</dbReference>
<evidence type="ECO:0000259" key="28">
    <source>
        <dbReference type="PROSITE" id="PS51805"/>
    </source>
</evidence>
<feature type="domain" description="CXXC-type" evidence="27">
    <location>
        <begin position="1012"/>
        <end position="1059"/>
    </location>
</feature>
<dbReference type="GO" id="GO:0032259">
    <property type="term" value="P:methylation"/>
    <property type="evidence" value="ECO:0007669"/>
    <property type="project" value="UniProtKB-KW"/>
</dbReference>
<keyword evidence="2" id="KW-1017">Isopeptide bond</keyword>
<dbReference type="eggNOG" id="KOG1084">
    <property type="taxonomic scope" value="Eukaryota"/>
</dbReference>
<keyword evidence="16" id="KW-0238">DNA-binding</keyword>
<proteinExistence type="predicted"/>
<dbReference type="OrthoDB" id="308383at2759"/>
<keyword evidence="12" id="KW-0156">Chromatin regulator</keyword>
<keyword evidence="5" id="KW-0808">Transferase</keyword>
<evidence type="ECO:0000313" key="31">
    <source>
        <dbReference type="RefSeq" id="XP_002940678.3"/>
    </source>
</evidence>
<feature type="compositionally biased region" description="Low complexity" evidence="23">
    <location>
        <begin position="1897"/>
        <end position="1922"/>
    </location>
</feature>
<feature type="compositionally biased region" description="Low complexity" evidence="23">
    <location>
        <begin position="695"/>
        <end position="705"/>
    </location>
</feature>
<feature type="domain" description="PHD-type" evidence="24">
    <location>
        <begin position="1231"/>
        <end position="1282"/>
    </location>
</feature>
<dbReference type="DNASU" id="448597"/>
<keyword evidence="6" id="KW-0949">S-adenosyl-L-methionine</keyword>
<accession>F6YNY3</accession>
<dbReference type="Gene3D" id="1.20.920.10">
    <property type="entry name" value="Bromodomain-like"/>
    <property type="match status" value="1"/>
</dbReference>
<evidence type="ECO:0000256" key="11">
    <source>
        <dbReference type="ARBA" id="ARBA00022843"/>
    </source>
</evidence>
<keyword evidence="14" id="KW-0805">Transcription regulation</keyword>
<dbReference type="PROSITE" id="PS51542">
    <property type="entry name" value="FYRN"/>
    <property type="match status" value="1"/>
</dbReference>
<dbReference type="InterPro" id="IPR003889">
    <property type="entry name" value="FYrich_C"/>
</dbReference>
<dbReference type="FunFam" id="3.30.40.10:FF:000002">
    <property type="entry name" value="Histone-lysine N-methyltransferase"/>
    <property type="match status" value="1"/>
</dbReference>
<dbReference type="GO" id="GO:0140945">
    <property type="term" value="F:histone H3K4 monomethyltransferase activity"/>
    <property type="evidence" value="ECO:0007669"/>
    <property type="project" value="UniProtKB-EC"/>
</dbReference>
<feature type="region of interest" description="Disordered" evidence="23">
    <location>
        <begin position="1821"/>
        <end position="1999"/>
    </location>
</feature>
<dbReference type="SUPFAM" id="SSF82199">
    <property type="entry name" value="SET domain"/>
    <property type="match status" value="1"/>
</dbReference>
<dbReference type="PROSITE" id="PS51058">
    <property type="entry name" value="ZF_CXXC"/>
    <property type="match status" value="1"/>
</dbReference>
<gene>
    <name evidence="29 31 32" type="primary">kmt2b</name>
</gene>
<dbReference type="PANTHER" id="PTHR45838">
    <property type="entry name" value="HISTONE-LYSINE-N-METHYLTRANSFERASE 2 KMT2 FAMILY MEMBER"/>
    <property type="match status" value="1"/>
</dbReference>
<dbReference type="InterPro" id="IPR046341">
    <property type="entry name" value="SET_dom_sf"/>
</dbReference>
<evidence type="ECO:0000256" key="6">
    <source>
        <dbReference type="ARBA" id="ARBA00022691"/>
    </source>
</evidence>
<feature type="region of interest" description="Disordered" evidence="23">
    <location>
        <begin position="173"/>
        <end position="271"/>
    </location>
</feature>
<feature type="region of interest" description="Disordered" evidence="23">
    <location>
        <begin position="104"/>
        <end position="127"/>
    </location>
</feature>
<evidence type="ECO:0000256" key="14">
    <source>
        <dbReference type="ARBA" id="ARBA00023015"/>
    </source>
</evidence>
<accession>A0A7D9NJW2</accession>
<dbReference type="PROSITE" id="PS51805">
    <property type="entry name" value="EPHD"/>
    <property type="match status" value="1"/>
</dbReference>
<evidence type="ECO:0000256" key="19">
    <source>
        <dbReference type="ARBA" id="ARBA00023620"/>
    </source>
</evidence>
<keyword evidence="18" id="KW-0539">Nucleus</keyword>
<dbReference type="Gene3D" id="3.30.160.360">
    <property type="match status" value="2"/>
</dbReference>
<feature type="region of interest" description="Disordered" evidence="23">
    <location>
        <begin position="2062"/>
        <end position="2087"/>
    </location>
</feature>
<dbReference type="CDD" id="cd15593">
    <property type="entry name" value="PHD3_KMT2B"/>
    <property type="match status" value="1"/>
</dbReference>
<keyword evidence="7" id="KW-0479">Metal-binding</keyword>
<keyword evidence="3" id="KW-0597">Phosphoprotein</keyword>
<dbReference type="SMART" id="SM00508">
    <property type="entry name" value="PostSET"/>
    <property type="match status" value="2"/>
</dbReference>
<feature type="compositionally biased region" description="Basic residues" evidence="23">
    <location>
        <begin position="203"/>
        <end position="216"/>
    </location>
</feature>
<evidence type="ECO:0000256" key="10">
    <source>
        <dbReference type="ARBA" id="ARBA00022833"/>
    </source>
</evidence>
<dbReference type="Pfam" id="PF05965">
    <property type="entry name" value="FYRC"/>
    <property type="match status" value="1"/>
</dbReference>
<dbReference type="RefSeq" id="XP_002940678.3">
    <property type="nucleotide sequence ID" value="XM_002940632.5"/>
</dbReference>
<dbReference type="GO" id="GO:0035097">
    <property type="term" value="C:histone methyltransferase complex"/>
    <property type="evidence" value="ECO:0000318"/>
    <property type="project" value="GO_Central"/>
</dbReference>
<evidence type="ECO:0000256" key="9">
    <source>
        <dbReference type="ARBA" id="ARBA00022771"/>
    </source>
</evidence>
<dbReference type="InterPro" id="IPR001214">
    <property type="entry name" value="SET_dom"/>
</dbReference>
<feature type="region of interest" description="Disordered" evidence="23">
    <location>
        <begin position="2106"/>
        <end position="2159"/>
    </location>
</feature>
<dbReference type="Pfam" id="PF00856">
    <property type="entry name" value="SET"/>
    <property type="match status" value="1"/>
</dbReference>
<dbReference type="Proteomes" id="UP000008143">
    <property type="component" value="Chromosome 7"/>
</dbReference>
<keyword evidence="4" id="KW-0489">Methyltransferase</keyword>
<dbReference type="Ensembl" id="ENSXETT00000038145">
    <property type="protein sequence ID" value="ENSXETP00000038145"/>
    <property type="gene ID" value="ENSXETG00000017567"/>
</dbReference>
<evidence type="ECO:0000256" key="15">
    <source>
        <dbReference type="ARBA" id="ARBA00023117"/>
    </source>
</evidence>
<keyword evidence="30" id="KW-1185">Reference proteome</keyword>
<feature type="region of interest" description="Disordered" evidence="23">
    <location>
        <begin position="522"/>
        <end position="543"/>
    </location>
</feature>
<dbReference type="CDD" id="cd15589">
    <property type="entry name" value="PHD1_KMT2B"/>
    <property type="match status" value="1"/>
</dbReference>
<evidence type="ECO:0000256" key="7">
    <source>
        <dbReference type="ARBA" id="ARBA00022723"/>
    </source>
</evidence>
<dbReference type="InterPro" id="IPR011011">
    <property type="entry name" value="Znf_FYVE_PHD"/>
</dbReference>
<feature type="region of interest" description="Disordered" evidence="23">
    <location>
        <begin position="621"/>
        <end position="645"/>
    </location>
</feature>
<dbReference type="EC" id="2.1.1.364" evidence="19"/>
<feature type="region of interest" description="Disordered" evidence="23">
    <location>
        <begin position="1069"/>
        <end position="1094"/>
    </location>
</feature>
<dbReference type="PROSITE" id="PS50016">
    <property type="entry name" value="ZF_PHD_2"/>
    <property type="match status" value="3"/>
</dbReference>
<evidence type="ECO:0000256" key="13">
    <source>
        <dbReference type="ARBA" id="ARBA00022990"/>
    </source>
</evidence>
<dbReference type="Ensembl" id="ENSXETT00000038178">
    <property type="protein sequence ID" value="ENSXETP00000038178"/>
    <property type="gene ID" value="ENSXETG00000017567"/>
</dbReference>
<dbReference type="FunFam" id="2.170.270.10:FF:000004">
    <property type="entry name" value="Histone-lysine N-methyltransferase"/>
    <property type="match status" value="1"/>
</dbReference>
<reference evidence="29" key="1">
    <citation type="journal article" date="2010" name="Science">
        <title>The genome of the Western clawed frog Xenopus tropicalis.</title>
        <authorList>
            <person name="Hellsten U."/>
            <person name="Harland R.M."/>
            <person name="Gilchrist M.J."/>
            <person name="Hendrix D."/>
            <person name="Jurka J."/>
            <person name="Kapitonov V."/>
            <person name="Ovcharenko I."/>
            <person name="Putnam N.H."/>
            <person name="Shu S."/>
            <person name="Taher L."/>
            <person name="Blitz I.L."/>
            <person name="Blumberg B."/>
            <person name="Dichmann D.S."/>
            <person name="Dubchak I."/>
            <person name="Amaya E."/>
            <person name="Detter J.C."/>
            <person name="Fletcher R."/>
            <person name="Gerhard D.S."/>
            <person name="Goodstein D."/>
            <person name="Graves T."/>
            <person name="Grigoriev I.V."/>
            <person name="Grimwood J."/>
            <person name="Kawashima T."/>
            <person name="Lindquist E."/>
            <person name="Lucas S.M."/>
            <person name="Mead P.E."/>
            <person name="Mitros T."/>
            <person name="Ogino H."/>
            <person name="Ohta Y."/>
            <person name="Poliakov A.V."/>
            <person name="Pollet N."/>
            <person name="Robert J."/>
            <person name="Salamov A."/>
            <person name="Sater A.K."/>
            <person name="Schmutz J."/>
            <person name="Terry A."/>
            <person name="Vize P.D."/>
            <person name="Warren W.C."/>
            <person name="Wells D."/>
            <person name="Wills A."/>
            <person name="Wilson R.K."/>
            <person name="Zimmerman L.B."/>
            <person name="Zorn A.M."/>
            <person name="Grainger R."/>
            <person name="Grammer T."/>
            <person name="Khokha M.K."/>
            <person name="Richardson P.M."/>
            <person name="Rokhsar D.S."/>
        </authorList>
    </citation>
    <scope>NUCLEOTIDE SEQUENCE [LARGE SCALE GENOMIC DNA]</scope>
    <source>
        <strain evidence="29">Nigerian</strain>
    </source>
</reference>
<feature type="compositionally biased region" description="Basic residues" evidence="23">
    <location>
        <begin position="995"/>
        <end position="1013"/>
    </location>
</feature>
<dbReference type="InterPro" id="IPR001965">
    <property type="entry name" value="Znf_PHD"/>
</dbReference>
<evidence type="ECO:0000259" key="27">
    <source>
        <dbReference type="PROSITE" id="PS51058"/>
    </source>
</evidence>
<keyword evidence="9 22" id="KW-0863">Zinc-finger</keyword>
<name>A0A7D9NJW2_XENTR</name>
<dbReference type="SMART" id="SM00317">
    <property type="entry name" value="SET"/>
    <property type="match status" value="1"/>
</dbReference>
<feature type="region of interest" description="Disordered" evidence="23">
    <location>
        <begin position="695"/>
        <end position="719"/>
    </location>
</feature>
<dbReference type="PROSITE" id="PS50280">
    <property type="entry name" value="SET"/>
    <property type="match status" value="1"/>
</dbReference>
<feature type="region of interest" description="Disordered" evidence="23">
    <location>
        <begin position="1125"/>
        <end position="1191"/>
    </location>
</feature>
<dbReference type="Bgee" id="ENSXETG00000017567">
    <property type="expression patterns" value="Expressed in 4-cell stage embryo and 12 other cell types or tissues"/>
</dbReference>
<dbReference type="GO" id="GO:0045893">
    <property type="term" value="P:positive regulation of DNA-templated transcription"/>
    <property type="evidence" value="ECO:0000318"/>
    <property type="project" value="GO_Central"/>
</dbReference>
<evidence type="ECO:0000256" key="17">
    <source>
        <dbReference type="ARBA" id="ARBA00023163"/>
    </source>
</evidence>
<dbReference type="Pfam" id="PF00628">
    <property type="entry name" value="PHD"/>
    <property type="match status" value="2"/>
</dbReference>
<evidence type="ECO:0000256" key="12">
    <source>
        <dbReference type="ARBA" id="ARBA00022853"/>
    </source>
</evidence>
<dbReference type="SMART" id="SM00541">
    <property type="entry name" value="FYRN"/>
    <property type="match status" value="1"/>
</dbReference>
<dbReference type="InterPro" id="IPR013083">
    <property type="entry name" value="Znf_RING/FYVE/PHD"/>
</dbReference>
<evidence type="ECO:0000256" key="22">
    <source>
        <dbReference type="PROSITE-ProRule" id="PRU00509"/>
    </source>
</evidence>
<keyword evidence="11" id="KW-0832">Ubl conjugation</keyword>
<feature type="compositionally biased region" description="Low complexity" evidence="23">
    <location>
        <begin position="1951"/>
        <end position="1963"/>
    </location>
</feature>
<dbReference type="InterPro" id="IPR003888">
    <property type="entry name" value="FYrich_N"/>
</dbReference>
<keyword evidence="17" id="KW-0804">Transcription</keyword>
<evidence type="ECO:0000259" key="26">
    <source>
        <dbReference type="PROSITE" id="PS50868"/>
    </source>
</evidence>
<dbReference type="Gene3D" id="3.30.40.10">
    <property type="entry name" value="Zinc/RING finger domain, C3HC4 (zinc finger)"/>
    <property type="match status" value="3"/>
</dbReference>
<dbReference type="GeneID" id="100144721"/>
<dbReference type="CDD" id="cd19170">
    <property type="entry name" value="SET_KMT2A_2B"/>
    <property type="match status" value="1"/>
</dbReference>
<reference evidence="29" key="2">
    <citation type="submission" date="2011-06" db="UniProtKB">
        <authorList>
            <consortium name="Ensembl"/>
        </authorList>
    </citation>
    <scope>IDENTIFICATION</scope>
</reference>
<evidence type="ECO:0000313" key="30">
    <source>
        <dbReference type="Proteomes" id="UP000008143"/>
    </source>
</evidence>
<evidence type="ECO:0000256" key="23">
    <source>
        <dbReference type="SAM" id="MobiDB-lite"/>
    </source>
</evidence>
<dbReference type="SMART" id="SM00249">
    <property type="entry name" value="PHD"/>
    <property type="match status" value="4"/>
</dbReference>
<dbReference type="Xenbase" id="XB-GENE-853845">
    <property type="gene designation" value="kmt2b"/>
</dbReference>
<feature type="compositionally biased region" description="Pro residues" evidence="23">
    <location>
        <begin position="706"/>
        <end position="715"/>
    </location>
</feature>
<dbReference type="PANTHER" id="PTHR45838:SF3">
    <property type="entry name" value="HISTONE-LYSINE N-METHYLTRANSFERASE 2B"/>
    <property type="match status" value="1"/>
</dbReference>
<keyword evidence="13" id="KW-0007">Acetylation</keyword>
<dbReference type="InterPro" id="IPR003616">
    <property type="entry name" value="Post-SET_dom"/>
</dbReference>
<evidence type="ECO:0000313" key="32">
    <source>
        <dbReference type="Xenbase" id="XB-GENE-853845"/>
    </source>
</evidence>
<dbReference type="GO" id="GO:0008270">
    <property type="term" value="F:zinc ion binding"/>
    <property type="evidence" value="ECO:0007669"/>
    <property type="project" value="UniProtKB-KW"/>
</dbReference>
<dbReference type="InterPro" id="IPR034732">
    <property type="entry name" value="EPHD"/>
</dbReference>
<organism evidence="29">
    <name type="scientific">Xenopus tropicalis</name>
    <name type="common">Western clawed frog</name>
    <name type="synonym">Silurana tropicalis</name>
    <dbReference type="NCBI Taxonomy" id="8364"/>
    <lineage>
        <taxon>Eukaryota</taxon>
        <taxon>Metazoa</taxon>
        <taxon>Chordata</taxon>
        <taxon>Craniata</taxon>
        <taxon>Vertebrata</taxon>
        <taxon>Euteleostomi</taxon>
        <taxon>Amphibia</taxon>
        <taxon>Batrachia</taxon>
        <taxon>Anura</taxon>
        <taxon>Pipoidea</taxon>
        <taxon>Pipidae</taxon>
        <taxon>Xenopodinae</taxon>
        <taxon>Xenopus</taxon>
        <taxon>Silurana</taxon>
    </lineage>
</organism>
<dbReference type="AGR" id="Xenbase:XB-GENE-853845"/>
<feature type="domain" description="PHD-type" evidence="24">
    <location>
        <begin position="1279"/>
        <end position="1333"/>
    </location>
</feature>
<keyword evidence="15" id="KW-0103">Bromodomain</keyword>
<evidence type="ECO:0000313" key="29">
    <source>
        <dbReference type="Ensembl" id="ENSXETP00000038178"/>
    </source>
</evidence>
<dbReference type="KEGG" id="xtr:100144721"/>
<dbReference type="PROSITE" id="PS51543">
    <property type="entry name" value="FYRC"/>
    <property type="match status" value="1"/>
</dbReference>
<feature type="compositionally biased region" description="Low complexity" evidence="23">
    <location>
        <begin position="1"/>
        <end position="15"/>
    </location>
</feature>
<evidence type="ECO:0000256" key="21">
    <source>
        <dbReference type="ARBA" id="ARBA00050089"/>
    </source>
</evidence>
<protein>
    <recommendedName>
        <fullName evidence="19">[histone H3]-lysine(4) N-methyltransferase</fullName>
        <ecNumber evidence="19">2.1.1.364</ecNumber>
    </recommendedName>
</protein>
<dbReference type="InterPro" id="IPR002857">
    <property type="entry name" value="Znf_CXXC"/>
</dbReference>
<dbReference type="GO" id="GO:0042800">
    <property type="term" value="F:histone H3K4 methyltransferase activity"/>
    <property type="evidence" value="ECO:0000318"/>
    <property type="project" value="GO_Central"/>
</dbReference>
<feature type="region of interest" description="Disordered" evidence="23">
    <location>
        <begin position="1"/>
        <end position="34"/>
    </location>
</feature>
<dbReference type="InterPro" id="IPR041959">
    <property type="entry name" value="KMT2B_ePHD"/>
</dbReference>
<feature type="compositionally biased region" description="Low complexity" evidence="23">
    <location>
        <begin position="623"/>
        <end position="645"/>
    </location>
</feature>
<evidence type="ECO:0000259" key="24">
    <source>
        <dbReference type="PROSITE" id="PS50016"/>
    </source>
</evidence>
<dbReference type="CDD" id="cd15507">
    <property type="entry name" value="PHD2_KMT2A_like"/>
    <property type="match status" value="1"/>
</dbReference>
<feature type="domain" description="PHD-type" evidence="24">
    <location>
        <begin position="1365"/>
        <end position="1426"/>
    </location>
</feature>
<dbReference type="FunFam" id="3.30.40.10:FF:000089">
    <property type="entry name" value="Histone-lysine N-methyltransferase"/>
    <property type="match status" value="1"/>
</dbReference>
<evidence type="ECO:0000256" key="3">
    <source>
        <dbReference type="ARBA" id="ARBA00022553"/>
    </source>
</evidence>
<keyword evidence="8" id="KW-0677">Repeat</keyword>
<feature type="compositionally biased region" description="Basic and acidic residues" evidence="23">
    <location>
        <begin position="218"/>
        <end position="243"/>
    </location>
</feature>
<comment type="subcellular location">
    <subcellularLocation>
        <location evidence="1">Nucleus</location>
    </subcellularLocation>
</comment>
<reference evidence="31" key="3">
    <citation type="submission" date="2025-04" db="UniProtKB">
        <authorList>
            <consortium name="RefSeq"/>
        </authorList>
    </citation>
    <scope>IDENTIFICATION</scope>
    <source>
        <strain evidence="31">Nigerian</strain>
        <tissue evidence="31">Liver and blood</tissue>
    </source>
</reference>
<dbReference type="Gene3D" id="2.170.270.10">
    <property type="entry name" value="SET domain"/>
    <property type="match status" value="1"/>
</dbReference>
<feature type="domain" description="SET" evidence="25">
    <location>
        <begin position="2677"/>
        <end position="2793"/>
    </location>
</feature>
<dbReference type="SMART" id="SM00542">
    <property type="entry name" value="FYRC"/>
    <property type="match status" value="1"/>
</dbReference>
<dbReference type="GeneTree" id="ENSGT00940000163756"/>
<keyword evidence="10" id="KW-0862">Zinc</keyword>
<evidence type="ECO:0000256" key="8">
    <source>
        <dbReference type="ARBA" id="ARBA00022737"/>
    </source>
</evidence>
<dbReference type="FunFam" id="3.30.40.10:FF:000071">
    <property type="entry name" value="Histone-lysine N-methyltransferase"/>
    <property type="match status" value="1"/>
</dbReference>
<evidence type="ECO:0000256" key="1">
    <source>
        <dbReference type="ARBA" id="ARBA00004123"/>
    </source>
</evidence>
<evidence type="ECO:0000256" key="20">
    <source>
        <dbReference type="ARBA" id="ARBA00049353"/>
    </source>
</evidence>
<evidence type="ECO:0000256" key="5">
    <source>
        <dbReference type="ARBA" id="ARBA00022679"/>
    </source>
</evidence>
<evidence type="ECO:0000256" key="16">
    <source>
        <dbReference type="ARBA" id="ARBA00023125"/>
    </source>
</evidence>
<dbReference type="PROSITE" id="PS50868">
    <property type="entry name" value="POST_SET"/>
    <property type="match status" value="1"/>
</dbReference>
<dbReference type="Pfam" id="PF13771">
    <property type="entry name" value="zf-HC5HC2H"/>
    <property type="match status" value="1"/>
</dbReference>
<evidence type="ECO:0000256" key="2">
    <source>
        <dbReference type="ARBA" id="ARBA00022499"/>
    </source>
</evidence>
<feature type="compositionally biased region" description="Low complexity" evidence="23">
    <location>
        <begin position="2116"/>
        <end position="2127"/>
    </location>
</feature>